<evidence type="ECO:0000313" key="3">
    <source>
        <dbReference type="Proteomes" id="UP000001508"/>
    </source>
</evidence>
<keyword evidence="1" id="KW-0812">Transmembrane</keyword>
<dbReference type="RefSeq" id="WP_013163564.1">
    <property type="nucleotide sequence ID" value="NC_014216.1"/>
</dbReference>
<reference evidence="3" key="1">
    <citation type="submission" date="2010-02" db="EMBL/GenBank/DDBJ databases">
        <title>Complete sequence of Desulfurivibrio alkaliphilus AHT2.</title>
        <authorList>
            <consortium name="US DOE Joint Genome Institute"/>
            <person name="Pitluck S."/>
            <person name="Chertkov O."/>
            <person name="Detter J.C."/>
            <person name="Han C."/>
            <person name="Tapia R."/>
            <person name="Larimer F."/>
            <person name="Land M."/>
            <person name="Hauser L."/>
            <person name="Kyrpides N."/>
            <person name="Mikhailova N."/>
            <person name="Sorokin D.Y."/>
            <person name="Muyzer G."/>
            <person name="Woyke T."/>
        </authorList>
    </citation>
    <scope>NUCLEOTIDE SEQUENCE [LARGE SCALE GENOMIC DNA]</scope>
    <source>
        <strain evidence="3">DSM 19089 / UNIQEM U267 / AHT2</strain>
    </source>
</reference>
<dbReference type="KEGG" id="dak:DaAHT2_1341"/>
<evidence type="ECO:0000313" key="2">
    <source>
        <dbReference type="EMBL" id="ADH86036.1"/>
    </source>
</evidence>
<protein>
    <submittedName>
        <fullName evidence="2">Uncharacterized protein</fullName>
    </submittedName>
</protein>
<dbReference type="AlphaFoldDB" id="D6Z3B1"/>
<proteinExistence type="predicted"/>
<dbReference type="SUPFAM" id="SSF48695">
    <property type="entry name" value="Multiheme cytochromes"/>
    <property type="match status" value="1"/>
</dbReference>
<name>D6Z3B1_DESAT</name>
<dbReference type="OrthoDB" id="5432744at2"/>
<dbReference type="STRING" id="589865.DaAHT2_1341"/>
<gene>
    <name evidence="2" type="ordered locus">DaAHT2_1341</name>
</gene>
<sequence>MTATPPKRKTLLLNIVFVVVVLGLLLFLWNAPPETTPRLPQDENHQHFFTMDRKEAESFCESCHQPDGISPLSQDHPPTYRCLFCHKRPE</sequence>
<keyword evidence="1" id="KW-1133">Transmembrane helix</keyword>
<keyword evidence="3" id="KW-1185">Reference proteome</keyword>
<dbReference type="HOGENOM" id="CLU_189784_0_0_7"/>
<keyword evidence="1" id="KW-0472">Membrane</keyword>
<evidence type="ECO:0000256" key="1">
    <source>
        <dbReference type="SAM" id="Phobius"/>
    </source>
</evidence>
<dbReference type="InterPro" id="IPR036280">
    <property type="entry name" value="Multihaem_cyt_sf"/>
</dbReference>
<organism evidence="2 3">
    <name type="scientific">Desulfurivibrio alkaliphilus (strain DSM 19089 / UNIQEM U267 / AHT2)</name>
    <dbReference type="NCBI Taxonomy" id="589865"/>
    <lineage>
        <taxon>Bacteria</taxon>
        <taxon>Pseudomonadati</taxon>
        <taxon>Thermodesulfobacteriota</taxon>
        <taxon>Desulfobulbia</taxon>
        <taxon>Desulfobulbales</taxon>
        <taxon>Desulfobulbaceae</taxon>
        <taxon>Desulfurivibrio</taxon>
    </lineage>
</organism>
<feature type="transmembrane region" description="Helical" evidence="1">
    <location>
        <begin position="12"/>
        <end position="31"/>
    </location>
</feature>
<dbReference type="Proteomes" id="UP000001508">
    <property type="component" value="Chromosome"/>
</dbReference>
<dbReference type="EMBL" id="CP001940">
    <property type="protein sequence ID" value="ADH86036.1"/>
    <property type="molecule type" value="Genomic_DNA"/>
</dbReference>
<dbReference type="InParanoid" id="D6Z3B1"/>
<accession>D6Z3B1</accession>
<dbReference type="Gene3D" id="1.10.1130.20">
    <property type="match status" value="1"/>
</dbReference>